<reference evidence="1" key="2">
    <citation type="submission" date="2025-09" db="UniProtKB">
        <authorList>
            <consortium name="EnsemblPlants"/>
        </authorList>
    </citation>
    <scope>IDENTIFICATION</scope>
</reference>
<evidence type="ECO:0000313" key="2">
    <source>
        <dbReference type="Proteomes" id="UP001732700"/>
    </source>
</evidence>
<dbReference type="Proteomes" id="UP001732700">
    <property type="component" value="Chromosome 7C"/>
</dbReference>
<name>A0ACD6A3Q0_AVESA</name>
<protein>
    <submittedName>
        <fullName evidence="1">Uncharacterized protein</fullName>
    </submittedName>
</protein>
<evidence type="ECO:0000313" key="1">
    <source>
        <dbReference type="EnsemblPlants" id="AVESA.00010b.r2.7CG0670730.1.CDS"/>
    </source>
</evidence>
<dbReference type="EnsemblPlants" id="AVESA.00010b.r2.7CG0670730.1">
    <property type="protein sequence ID" value="AVESA.00010b.r2.7CG0670730.1.CDS"/>
    <property type="gene ID" value="AVESA.00010b.r2.7CG0670730"/>
</dbReference>
<sequence length="957" mass="105487">MAAAEGLERIKNESVDLENIPVEEVFQNLHCGVDGLTSKDGQERIAIFGPNKLEEKKESEILKFLGFMWNPLSWVMEVAAIMAIALANGDGRPPDWQDFVGIIVLLVLNSTISYVEESNAGSSAKALMANLAPKTKVLRDGKWSEQDASILVPGDIISIKLGDIIPADARLLLEGDPLKIDQSALTGESLPVTKNPGDSVYSGSTCKQGEIEAIVIATGVHTFFGKAAHLVDSTNQVGHFQKVLRAIGNFCIGAIAIGMVVEIIVMYPIQHRRYRDGIDNLLVLLIGGIPIAMPTVLSVTMAIGSHRLSKQGAITKRMTAIEEMAGMDVLCSDKTGTLTLNKLSVDKNLIEVFAAGVVKEDVLLFAAMASRVENQDAIDAAMVGMLADPKEARAGIQEIHFLPFNPVEKRTALTYQDVADGTWHRVSKGAPEQILALCNCRVDVRKKAHAIIDKYAERGLRSLAVARQEVPERSKESAGGPWEFVGLLPLLDPPRHDSAETIKQALHLGVNVKMITGDQLAIAKETGRRLGMGTNMYPSSALLGHHSVDESVASLPVDELIEKADGFAGVFPEHKYEIVKKLQQMKHICGMTGDGVNDAPALKKADIGIAVADATDAARSASDIVLTEPGLSVIISAVLTSRAIFQRMKNYTIYAVSITIRIVLGFMLIALIWKFDFSPFMILVIAILNDGTIMTISKDRVKPSPHPDSWKLKEIFITGIVYGTYMAVMTVVFFYAMASTDFFSEKFHVRSLRGNKDAMMSALYLQVSIISQALIFVTRSRSWCFMERPGLWLCFAFVVAQIFATLIAVYCNFAFAHIRGIGWDWAGVIWLYSLITFIPLDWFKFGIRYALSGKAWDTLFENKIFFTRKKNYGKENRELQWATAQRTLHGLPTPETDKTIQQERSSYSDFSELAEQAKRRAEMARLREHTTLKGKVALTARIKGLDVETVDNHHITV</sequence>
<organism evidence="1 2">
    <name type="scientific">Avena sativa</name>
    <name type="common">Oat</name>
    <dbReference type="NCBI Taxonomy" id="4498"/>
    <lineage>
        <taxon>Eukaryota</taxon>
        <taxon>Viridiplantae</taxon>
        <taxon>Streptophyta</taxon>
        <taxon>Embryophyta</taxon>
        <taxon>Tracheophyta</taxon>
        <taxon>Spermatophyta</taxon>
        <taxon>Magnoliopsida</taxon>
        <taxon>Liliopsida</taxon>
        <taxon>Poales</taxon>
        <taxon>Poaceae</taxon>
        <taxon>BOP clade</taxon>
        <taxon>Pooideae</taxon>
        <taxon>Poodae</taxon>
        <taxon>Poeae</taxon>
        <taxon>Poeae Chloroplast Group 1 (Aveneae type)</taxon>
        <taxon>Aveninae</taxon>
        <taxon>Avena</taxon>
    </lineage>
</organism>
<reference evidence="1" key="1">
    <citation type="submission" date="2021-05" db="EMBL/GenBank/DDBJ databases">
        <authorList>
            <person name="Scholz U."/>
            <person name="Mascher M."/>
            <person name="Fiebig A."/>
        </authorList>
    </citation>
    <scope>NUCLEOTIDE SEQUENCE [LARGE SCALE GENOMIC DNA]</scope>
</reference>
<proteinExistence type="predicted"/>
<accession>A0ACD6A3Q0</accession>
<keyword evidence="2" id="KW-1185">Reference proteome</keyword>